<evidence type="ECO:0000313" key="4">
    <source>
        <dbReference type="Proteomes" id="UP000642993"/>
    </source>
</evidence>
<comment type="similarity">
    <text evidence="1">Belongs to the YciI family.</text>
</comment>
<feature type="domain" description="YCII-related" evidence="2">
    <location>
        <begin position="4"/>
        <end position="89"/>
    </location>
</feature>
<keyword evidence="4" id="KW-1185">Reference proteome</keyword>
<evidence type="ECO:0000259" key="2">
    <source>
        <dbReference type="Pfam" id="PF03795"/>
    </source>
</evidence>
<dbReference type="InterPro" id="IPR011008">
    <property type="entry name" value="Dimeric_a/b-barrel"/>
</dbReference>
<dbReference type="RefSeq" id="WP_192037865.1">
    <property type="nucleotide sequence ID" value="NZ_JACYWE010000001.1"/>
</dbReference>
<accession>A0A927JB51</accession>
<gene>
    <name evidence="3" type="ORF">HT102_02845</name>
</gene>
<dbReference type="EMBL" id="JACYWE010000001">
    <property type="protein sequence ID" value="MBD8505427.1"/>
    <property type="molecule type" value="Genomic_DNA"/>
</dbReference>
<dbReference type="InterPro" id="IPR005545">
    <property type="entry name" value="YCII"/>
</dbReference>
<organism evidence="3 4">
    <name type="scientific">Lolliginicoccus lacisalsi</name>
    <dbReference type="NCBI Taxonomy" id="2742202"/>
    <lineage>
        <taxon>Bacteria</taxon>
        <taxon>Bacillati</taxon>
        <taxon>Actinomycetota</taxon>
        <taxon>Actinomycetes</taxon>
        <taxon>Mycobacteriales</taxon>
        <taxon>Hoyosellaceae</taxon>
        <taxon>Lolliginicoccus</taxon>
    </lineage>
</organism>
<dbReference type="AlphaFoldDB" id="A0A927JB51"/>
<protein>
    <recommendedName>
        <fullName evidence="2">YCII-related domain-containing protein</fullName>
    </recommendedName>
</protein>
<dbReference type="Proteomes" id="UP000642993">
    <property type="component" value="Unassembled WGS sequence"/>
</dbReference>
<name>A0A927JB51_9ACTN</name>
<proteinExistence type="inferred from homology"/>
<dbReference type="Gene3D" id="3.30.70.1060">
    <property type="entry name" value="Dimeric alpha+beta barrel"/>
    <property type="match status" value="1"/>
</dbReference>
<comment type="caution">
    <text evidence="3">The sequence shown here is derived from an EMBL/GenBank/DDBJ whole genome shotgun (WGS) entry which is preliminary data.</text>
</comment>
<dbReference type="Pfam" id="PF03795">
    <property type="entry name" value="YCII"/>
    <property type="match status" value="1"/>
</dbReference>
<sequence length="99" mass="10592">MDLLAVRYTYEASEATQRDEHRPAHREWLRDRLADGIVVSAGAFGDGSGALILLDAERADGPTGARALLEGDPFVVEGLAHDIAVTEWSPVMGAFSDPA</sequence>
<reference evidence="3" key="1">
    <citation type="submission" date="2020-09" db="EMBL/GenBank/DDBJ databases">
        <title>Hoyosella lacisalsi sp. nov., a halotolerant actinobacterium isolated from soil of Lake Gudzhirganskoe.</title>
        <authorList>
            <person name="Yang Q."/>
            <person name="Guo P.Y."/>
            <person name="Liu S.W."/>
            <person name="Li F.N."/>
            <person name="Sun C.H."/>
        </authorList>
    </citation>
    <scope>NUCLEOTIDE SEQUENCE</scope>
    <source>
        <strain evidence="3">G463</strain>
    </source>
</reference>
<evidence type="ECO:0000256" key="1">
    <source>
        <dbReference type="ARBA" id="ARBA00007689"/>
    </source>
</evidence>
<dbReference type="SUPFAM" id="SSF54909">
    <property type="entry name" value="Dimeric alpha+beta barrel"/>
    <property type="match status" value="1"/>
</dbReference>
<evidence type="ECO:0000313" key="3">
    <source>
        <dbReference type="EMBL" id="MBD8505427.1"/>
    </source>
</evidence>